<dbReference type="SUPFAM" id="SSF53474">
    <property type="entry name" value="alpha/beta-Hydrolases"/>
    <property type="match status" value="1"/>
</dbReference>
<evidence type="ECO:0008006" key="3">
    <source>
        <dbReference type="Google" id="ProtNLM"/>
    </source>
</evidence>
<accession>A0A0F9X2J1</accession>
<evidence type="ECO:0000313" key="2">
    <source>
        <dbReference type="EMBL" id="KKN85683.1"/>
    </source>
</evidence>
<protein>
    <recommendedName>
        <fullName evidence="3">Serine aminopeptidase S33 domain-containing protein</fullName>
    </recommendedName>
</protein>
<dbReference type="PROSITE" id="PS51257">
    <property type="entry name" value="PROKAR_LIPOPROTEIN"/>
    <property type="match status" value="1"/>
</dbReference>
<dbReference type="AlphaFoldDB" id="A0A0F9X2J1"/>
<sequence>MSRWAVCLLMIAVGLSVTGCLQPYVNDERLDRGLVIVLSGIEGRSMQTLAICEGLDRGGVDSAIEIFDWAAWVSPLESLQDRSRNRRQAGLVAARISEYQDTYPGRPTYVVGQSGGGGLAVWVAESMPRGRQLDGVILLAPAISPEYPLLAALLATHRGIVNFYSQGDWVVLGLGTSMYGTIDGKMTNSAGMMGFSRAATAGLRSRGPKLIQVAWSEEMIGEGHLGGHMTSGSMAFVRRYVAPFIAGDGDAWESSSADPPGRDARDARE</sequence>
<dbReference type="Gene3D" id="3.40.50.1820">
    <property type="entry name" value="alpha/beta hydrolase"/>
    <property type="match status" value="1"/>
</dbReference>
<dbReference type="EMBL" id="LAZR01000156">
    <property type="protein sequence ID" value="KKN85683.1"/>
    <property type="molecule type" value="Genomic_DNA"/>
</dbReference>
<comment type="caution">
    <text evidence="2">The sequence shown here is derived from an EMBL/GenBank/DDBJ whole genome shotgun (WGS) entry which is preliminary data.</text>
</comment>
<reference evidence="2" key="1">
    <citation type="journal article" date="2015" name="Nature">
        <title>Complex archaea that bridge the gap between prokaryotes and eukaryotes.</title>
        <authorList>
            <person name="Spang A."/>
            <person name="Saw J.H."/>
            <person name="Jorgensen S.L."/>
            <person name="Zaremba-Niedzwiedzka K."/>
            <person name="Martijn J."/>
            <person name="Lind A.E."/>
            <person name="van Eijk R."/>
            <person name="Schleper C."/>
            <person name="Guy L."/>
            <person name="Ettema T.J."/>
        </authorList>
    </citation>
    <scope>NUCLEOTIDE SEQUENCE</scope>
</reference>
<dbReference type="InterPro" id="IPR029058">
    <property type="entry name" value="AB_hydrolase_fold"/>
</dbReference>
<feature type="compositionally biased region" description="Basic and acidic residues" evidence="1">
    <location>
        <begin position="260"/>
        <end position="269"/>
    </location>
</feature>
<name>A0A0F9X2J1_9ZZZZ</name>
<organism evidence="2">
    <name type="scientific">marine sediment metagenome</name>
    <dbReference type="NCBI Taxonomy" id="412755"/>
    <lineage>
        <taxon>unclassified sequences</taxon>
        <taxon>metagenomes</taxon>
        <taxon>ecological metagenomes</taxon>
    </lineage>
</organism>
<feature type="region of interest" description="Disordered" evidence="1">
    <location>
        <begin position="250"/>
        <end position="269"/>
    </location>
</feature>
<evidence type="ECO:0000256" key="1">
    <source>
        <dbReference type="SAM" id="MobiDB-lite"/>
    </source>
</evidence>
<gene>
    <name evidence="2" type="ORF">LCGC14_0276670</name>
</gene>
<proteinExistence type="predicted"/>